<accession>A0AAW1TJE5</accession>
<dbReference type="AlphaFoldDB" id="A0AAW1TJE5"/>
<evidence type="ECO:0000313" key="1">
    <source>
        <dbReference type="EMBL" id="KAK9868740.1"/>
    </source>
</evidence>
<reference evidence="1 2" key="1">
    <citation type="journal article" date="2024" name="Nat. Commun.">
        <title>Phylogenomics reveals the evolutionary origins of lichenization in chlorophyte algae.</title>
        <authorList>
            <person name="Puginier C."/>
            <person name="Libourel C."/>
            <person name="Otte J."/>
            <person name="Skaloud P."/>
            <person name="Haon M."/>
            <person name="Grisel S."/>
            <person name="Petersen M."/>
            <person name="Berrin J.G."/>
            <person name="Delaux P.M."/>
            <person name="Dal Grande F."/>
            <person name="Keller J."/>
        </authorList>
    </citation>
    <scope>NUCLEOTIDE SEQUENCE [LARGE SCALE GENOMIC DNA]</scope>
    <source>
        <strain evidence="1 2">SAG 2523</strain>
    </source>
</reference>
<keyword evidence="2" id="KW-1185">Reference proteome</keyword>
<name>A0AAW1TJE5_9CHLO</name>
<evidence type="ECO:0000313" key="2">
    <source>
        <dbReference type="Proteomes" id="UP001485043"/>
    </source>
</evidence>
<gene>
    <name evidence="1" type="ORF">WJX84_000762</name>
</gene>
<proteinExistence type="predicted"/>
<dbReference type="Proteomes" id="UP001485043">
    <property type="component" value="Unassembled WGS sequence"/>
</dbReference>
<organism evidence="1 2">
    <name type="scientific">Apatococcus fuscideae</name>
    <dbReference type="NCBI Taxonomy" id="2026836"/>
    <lineage>
        <taxon>Eukaryota</taxon>
        <taxon>Viridiplantae</taxon>
        <taxon>Chlorophyta</taxon>
        <taxon>core chlorophytes</taxon>
        <taxon>Trebouxiophyceae</taxon>
        <taxon>Chlorellales</taxon>
        <taxon>Chlorellaceae</taxon>
        <taxon>Apatococcus</taxon>
    </lineage>
</organism>
<protein>
    <submittedName>
        <fullName evidence="1">Uncharacterized protein</fullName>
    </submittedName>
</protein>
<comment type="caution">
    <text evidence="1">The sequence shown here is derived from an EMBL/GenBank/DDBJ whole genome shotgun (WGS) entry which is preliminary data.</text>
</comment>
<sequence>MISNLEVATCQHRTQLVGLIPGHSFLPAYCLQPWASCTSDLDKQNSMLLLEAILDMKGPVPGWLARPGLEVCGMGPLCTKGAPLHRVTCHEVFQLQFGNPSSKAVKQEHLLRS</sequence>
<dbReference type="EMBL" id="JALJOV010000013">
    <property type="protein sequence ID" value="KAK9868740.1"/>
    <property type="molecule type" value="Genomic_DNA"/>
</dbReference>